<comment type="subunit">
    <text evidence="4 8">Homotetramer.</text>
</comment>
<comment type="function">
    <text evidence="2">Catalyzes the hydrolysis of 5-hydroxyisourate (HIU) to 2-oxo-4-hydroxy-4-carboxy-5-ureidoimidazoline (OHCU).</text>
</comment>
<sequence length="118" mass="12912">MAHDSYLSTHILDTARGRPGAGVTVELWRLDPEPAHLVTTTTDRDGRAADPLLPEARFIPGRYELRFHIGAYFAAAGLAAEPPYLDVVPVRVTLAAGQGHYHVPLLCAPWSYTTYRGS</sequence>
<dbReference type="AlphaFoldDB" id="A0A327MB42"/>
<keyword evidence="5 8" id="KW-0659">Purine metabolism</keyword>
<dbReference type="PANTHER" id="PTHR10395:SF7">
    <property type="entry name" value="5-HYDROXYISOURATE HYDROLASE"/>
    <property type="match status" value="1"/>
</dbReference>
<evidence type="ECO:0000256" key="4">
    <source>
        <dbReference type="ARBA" id="ARBA00011881"/>
    </source>
</evidence>
<reference evidence="11" key="1">
    <citation type="submission" date="2018-06" db="EMBL/GenBank/DDBJ databases">
        <authorList>
            <person name="Khan S.A."/>
        </authorList>
    </citation>
    <scope>NUCLEOTIDE SEQUENCE [LARGE SCALE GENOMIC DNA]</scope>
    <source>
        <strain evidence="11">DB-1506</strain>
    </source>
</reference>
<gene>
    <name evidence="10" type="primary">uraH</name>
    <name evidence="10" type="ORF">DOO78_03360</name>
</gene>
<dbReference type="InterPro" id="IPR000895">
    <property type="entry name" value="Transthyretin/HIU_hydrolase"/>
</dbReference>
<name>A0A327MB42_9PROT</name>
<dbReference type="InterPro" id="IPR023416">
    <property type="entry name" value="Transthyretin/HIU_hydrolase_d"/>
</dbReference>
<comment type="caution">
    <text evidence="10">The sequence shown here is derived from an EMBL/GenBank/DDBJ whole genome shotgun (WGS) entry which is preliminary data.</text>
</comment>
<protein>
    <recommendedName>
        <fullName evidence="8">5-hydroxyisourate hydrolase</fullName>
        <shortName evidence="8">HIU hydrolase</shortName>
        <shortName evidence="8">HIUHase</shortName>
        <ecNumber evidence="8">3.5.2.17</ecNumber>
    </recommendedName>
</protein>
<evidence type="ECO:0000256" key="1">
    <source>
        <dbReference type="ARBA" id="ARBA00001043"/>
    </source>
</evidence>
<feature type="binding site" evidence="7">
    <location>
        <position position="47"/>
    </location>
    <ligand>
        <name>substrate</name>
    </ligand>
</feature>
<evidence type="ECO:0000256" key="8">
    <source>
        <dbReference type="RuleBase" id="RU361270"/>
    </source>
</evidence>
<dbReference type="Proteomes" id="UP000249065">
    <property type="component" value="Unassembled WGS sequence"/>
</dbReference>
<accession>A0A327MB42</accession>
<dbReference type="RefSeq" id="WP_111468325.1">
    <property type="nucleotide sequence ID" value="NZ_QLIX01000002.1"/>
</dbReference>
<organism evidence="10 11">
    <name type="scientific">Roseicella frigidaeris</name>
    <dbReference type="NCBI Taxonomy" id="2230885"/>
    <lineage>
        <taxon>Bacteria</taxon>
        <taxon>Pseudomonadati</taxon>
        <taxon>Pseudomonadota</taxon>
        <taxon>Alphaproteobacteria</taxon>
        <taxon>Acetobacterales</taxon>
        <taxon>Roseomonadaceae</taxon>
        <taxon>Roseicella</taxon>
    </lineage>
</organism>
<dbReference type="InterPro" id="IPR023418">
    <property type="entry name" value="Thyroxine_BS"/>
</dbReference>
<proteinExistence type="inferred from homology"/>
<dbReference type="EMBL" id="QLIX01000002">
    <property type="protein sequence ID" value="RAI60140.1"/>
    <property type="molecule type" value="Genomic_DNA"/>
</dbReference>
<dbReference type="GO" id="GO:0033971">
    <property type="term" value="F:hydroxyisourate hydrolase activity"/>
    <property type="evidence" value="ECO:0007669"/>
    <property type="project" value="UniProtKB-EC"/>
</dbReference>
<evidence type="ECO:0000313" key="10">
    <source>
        <dbReference type="EMBL" id="RAI60140.1"/>
    </source>
</evidence>
<dbReference type="PRINTS" id="PR00189">
    <property type="entry name" value="TRNSTHYRETIN"/>
</dbReference>
<dbReference type="CDD" id="cd05822">
    <property type="entry name" value="TLP_HIUase"/>
    <property type="match status" value="1"/>
</dbReference>
<feature type="binding site" evidence="7">
    <location>
        <position position="10"/>
    </location>
    <ligand>
        <name>substrate</name>
    </ligand>
</feature>
<feature type="domain" description="Transthyretin/hydroxyisourate hydrolase" evidence="9">
    <location>
        <begin position="7"/>
        <end position="117"/>
    </location>
</feature>
<dbReference type="NCBIfam" id="TIGR02962">
    <property type="entry name" value="hdxy_isourate"/>
    <property type="match status" value="1"/>
</dbReference>
<evidence type="ECO:0000256" key="6">
    <source>
        <dbReference type="ARBA" id="ARBA00022801"/>
    </source>
</evidence>
<dbReference type="PROSITE" id="PS00768">
    <property type="entry name" value="TRANSTHYRETIN_1"/>
    <property type="match status" value="1"/>
</dbReference>
<evidence type="ECO:0000313" key="11">
    <source>
        <dbReference type="Proteomes" id="UP000249065"/>
    </source>
</evidence>
<dbReference type="SUPFAM" id="SSF49472">
    <property type="entry name" value="Transthyretin (synonym: prealbumin)"/>
    <property type="match status" value="1"/>
</dbReference>
<evidence type="ECO:0000256" key="7">
    <source>
        <dbReference type="PIRSR" id="PIRSR600895-51"/>
    </source>
</evidence>
<keyword evidence="11" id="KW-1185">Reference proteome</keyword>
<feature type="binding site" evidence="7">
    <location>
        <position position="115"/>
    </location>
    <ligand>
        <name>substrate</name>
    </ligand>
</feature>
<dbReference type="PANTHER" id="PTHR10395">
    <property type="entry name" value="URICASE AND TRANSTHYRETIN-RELATED"/>
    <property type="match status" value="1"/>
</dbReference>
<dbReference type="Pfam" id="PF00576">
    <property type="entry name" value="Transthyretin"/>
    <property type="match status" value="1"/>
</dbReference>
<dbReference type="InterPro" id="IPR036817">
    <property type="entry name" value="Transthyretin/HIU_hydrolase_sf"/>
</dbReference>
<dbReference type="Gene3D" id="2.60.40.180">
    <property type="entry name" value="Transthyretin/hydroxyisourate hydrolase domain"/>
    <property type="match status" value="1"/>
</dbReference>
<comment type="similarity">
    <text evidence="3 8">Belongs to the transthyretin family. 5-hydroxyisourate hydrolase subfamily.</text>
</comment>
<dbReference type="InterPro" id="IPR014306">
    <property type="entry name" value="Hydroxyisourate_hydrolase"/>
</dbReference>
<keyword evidence="6 8" id="KW-0378">Hydrolase</keyword>
<evidence type="ECO:0000256" key="2">
    <source>
        <dbReference type="ARBA" id="ARBA00002704"/>
    </source>
</evidence>
<evidence type="ECO:0000256" key="3">
    <source>
        <dbReference type="ARBA" id="ARBA00009850"/>
    </source>
</evidence>
<dbReference type="EC" id="3.5.2.17" evidence="8"/>
<evidence type="ECO:0000256" key="5">
    <source>
        <dbReference type="ARBA" id="ARBA00022631"/>
    </source>
</evidence>
<comment type="catalytic activity">
    <reaction evidence="1 8">
        <text>5-hydroxyisourate + H2O = 5-hydroxy-2-oxo-4-ureido-2,5-dihydro-1H-imidazole-5-carboxylate + H(+)</text>
        <dbReference type="Rhea" id="RHEA:23736"/>
        <dbReference type="ChEBI" id="CHEBI:15377"/>
        <dbReference type="ChEBI" id="CHEBI:15378"/>
        <dbReference type="ChEBI" id="CHEBI:18072"/>
        <dbReference type="ChEBI" id="CHEBI:58639"/>
        <dbReference type="EC" id="3.5.2.17"/>
    </reaction>
</comment>
<evidence type="ECO:0000259" key="9">
    <source>
        <dbReference type="Pfam" id="PF00576"/>
    </source>
</evidence>
<dbReference type="OrthoDB" id="9792386at2"/>
<dbReference type="GO" id="GO:0006144">
    <property type="term" value="P:purine nucleobase metabolic process"/>
    <property type="evidence" value="ECO:0007669"/>
    <property type="project" value="UniProtKB-KW"/>
</dbReference>